<keyword evidence="2" id="KW-1185">Reference proteome</keyword>
<dbReference type="Proteomes" id="UP001460679">
    <property type="component" value="Chromosome"/>
</dbReference>
<evidence type="ECO:0000313" key="1">
    <source>
        <dbReference type="EMBL" id="WXL28497.1"/>
    </source>
</evidence>
<proteinExistence type="predicted"/>
<protein>
    <submittedName>
        <fullName evidence="1">Uncharacterized protein</fullName>
    </submittedName>
</protein>
<name>A0ABZ2RQJ4_9BACT</name>
<evidence type="ECO:0000313" key="2">
    <source>
        <dbReference type="Proteomes" id="UP001460679"/>
    </source>
</evidence>
<dbReference type="RefSeq" id="WP_205499588.1">
    <property type="nucleotide sequence ID" value="NZ_CP148066.1"/>
</dbReference>
<accession>A0ABZ2RQJ4</accession>
<organism evidence="1 2">
    <name type="scientific">[Mycoplasma] gypis</name>
    <dbReference type="NCBI Taxonomy" id="92404"/>
    <lineage>
        <taxon>Bacteria</taxon>
        <taxon>Bacillati</taxon>
        <taxon>Mycoplasmatota</taxon>
        <taxon>Mycoplasmoidales</taxon>
        <taxon>Metamycoplasmataceae</taxon>
        <taxon>Metamycoplasma</taxon>
    </lineage>
</organism>
<sequence length="53" mass="6403">MSNNTRLKIINSHLFQNVKSHFDSFDNFDFKFTNIRSLNAWQKIAANIYIYIY</sequence>
<dbReference type="EMBL" id="CP148066">
    <property type="protein sequence ID" value="WXL28497.1"/>
    <property type="molecule type" value="Genomic_DNA"/>
</dbReference>
<gene>
    <name evidence="1" type="ORF">WG616_00475</name>
</gene>
<reference evidence="1" key="1">
    <citation type="submission" date="2024-03" db="EMBL/GenBank/DDBJ databases">
        <title>Complete genome sequence of Mycoplasma gypis type strain B1/T1.</title>
        <authorList>
            <person name="Spergser J."/>
        </authorList>
    </citation>
    <scope>NUCLEOTIDE SEQUENCE [LARGE SCALE GENOMIC DNA]</scope>
    <source>
        <strain evidence="1">B1/T1</strain>
    </source>
</reference>